<organism evidence="1 2">
    <name type="scientific">Alkalibacillus silvisoli</name>
    <dbReference type="NCBI Taxonomy" id="392823"/>
    <lineage>
        <taxon>Bacteria</taxon>
        <taxon>Bacillati</taxon>
        <taxon>Bacillota</taxon>
        <taxon>Bacilli</taxon>
        <taxon>Bacillales</taxon>
        <taxon>Bacillaceae</taxon>
        <taxon>Alkalibacillus</taxon>
    </lineage>
</organism>
<reference evidence="1 2" key="1">
    <citation type="journal article" date="2019" name="Int. J. Syst. Evol. Microbiol.">
        <title>The Global Catalogue of Microorganisms (GCM) 10K type strain sequencing project: providing services to taxonomists for standard genome sequencing and annotation.</title>
        <authorList>
            <consortium name="The Broad Institute Genomics Platform"/>
            <consortium name="The Broad Institute Genome Sequencing Center for Infectious Disease"/>
            <person name="Wu L."/>
            <person name="Ma J."/>
        </authorList>
    </citation>
    <scope>NUCLEOTIDE SEQUENCE [LARGE SCALE GENOMIC DNA]</scope>
    <source>
        <strain evidence="1 2">JCM 14193</strain>
    </source>
</reference>
<dbReference type="EMBL" id="BAAACZ010000030">
    <property type="protein sequence ID" value="GAA0472034.1"/>
    <property type="molecule type" value="Genomic_DNA"/>
</dbReference>
<protein>
    <submittedName>
        <fullName evidence="1">Uncharacterized protein</fullName>
    </submittedName>
</protein>
<sequence length="186" mass="20987">MLPSTHQYGYESTYNAIDLGVHEYLISGLDQNISIQKQLEHQAVPLAYPIAIMLDSAATQLVNASQVHPLHNSQFPDGGMFSYLSKNDRIRTLSALENLKLDLYLLPSPFQNNGGMVKFITDALNRFSMFGYYSEWPAYGTTRLNPPGYRTLEFFPPGWFLVGYPGVSLGYRDFRGFLLTMAEVNT</sequence>
<evidence type="ECO:0000313" key="2">
    <source>
        <dbReference type="Proteomes" id="UP001500740"/>
    </source>
</evidence>
<accession>A0ABN1AB34</accession>
<dbReference type="RefSeq" id="WP_343785002.1">
    <property type="nucleotide sequence ID" value="NZ_BAAACZ010000030.1"/>
</dbReference>
<dbReference type="Proteomes" id="UP001500740">
    <property type="component" value="Unassembled WGS sequence"/>
</dbReference>
<keyword evidence="2" id="KW-1185">Reference proteome</keyword>
<comment type="caution">
    <text evidence="1">The sequence shown here is derived from an EMBL/GenBank/DDBJ whole genome shotgun (WGS) entry which is preliminary data.</text>
</comment>
<evidence type="ECO:0000313" key="1">
    <source>
        <dbReference type="EMBL" id="GAA0472034.1"/>
    </source>
</evidence>
<gene>
    <name evidence="1" type="ORF">GCM10008935_30020</name>
</gene>
<proteinExistence type="predicted"/>
<name>A0ABN1AB34_9BACI</name>